<comment type="caution">
    <text evidence="1">The sequence shown here is derived from an EMBL/GenBank/DDBJ whole genome shotgun (WGS) entry which is preliminary data.</text>
</comment>
<dbReference type="AlphaFoldDB" id="A0A397SB91"/>
<dbReference type="EMBL" id="QKYT01000716">
    <property type="protein sequence ID" value="RIA81996.1"/>
    <property type="molecule type" value="Genomic_DNA"/>
</dbReference>
<evidence type="ECO:0000313" key="2">
    <source>
        <dbReference type="Proteomes" id="UP000265703"/>
    </source>
</evidence>
<reference evidence="1 2" key="1">
    <citation type="submission" date="2018-06" db="EMBL/GenBank/DDBJ databases">
        <title>Comparative genomics reveals the genomic features of Rhizophagus irregularis, R. cerebriforme, R. diaphanum and Gigaspora rosea, and their symbiotic lifestyle signature.</title>
        <authorList>
            <person name="Morin E."/>
            <person name="San Clemente H."/>
            <person name="Chen E.C.H."/>
            <person name="De La Providencia I."/>
            <person name="Hainaut M."/>
            <person name="Kuo A."/>
            <person name="Kohler A."/>
            <person name="Murat C."/>
            <person name="Tang N."/>
            <person name="Roy S."/>
            <person name="Loubradou J."/>
            <person name="Henrissat B."/>
            <person name="Grigoriev I.V."/>
            <person name="Corradi N."/>
            <person name="Roux C."/>
            <person name="Martin F.M."/>
        </authorList>
    </citation>
    <scope>NUCLEOTIDE SEQUENCE [LARGE SCALE GENOMIC DNA]</scope>
    <source>
        <strain evidence="1 2">DAOM 227022</strain>
    </source>
</reference>
<gene>
    <name evidence="1" type="ORF">C1645_836056</name>
</gene>
<keyword evidence="2" id="KW-1185">Reference proteome</keyword>
<evidence type="ECO:0000313" key="1">
    <source>
        <dbReference type="EMBL" id="RIA81996.1"/>
    </source>
</evidence>
<proteinExistence type="predicted"/>
<protein>
    <submittedName>
        <fullName evidence="1">Uncharacterized protein</fullName>
    </submittedName>
</protein>
<accession>A0A397SB91</accession>
<name>A0A397SB91_9GLOM</name>
<dbReference type="Proteomes" id="UP000265703">
    <property type="component" value="Unassembled WGS sequence"/>
</dbReference>
<organism evidence="1 2">
    <name type="scientific">Glomus cerebriforme</name>
    <dbReference type="NCBI Taxonomy" id="658196"/>
    <lineage>
        <taxon>Eukaryota</taxon>
        <taxon>Fungi</taxon>
        <taxon>Fungi incertae sedis</taxon>
        <taxon>Mucoromycota</taxon>
        <taxon>Glomeromycotina</taxon>
        <taxon>Glomeromycetes</taxon>
        <taxon>Glomerales</taxon>
        <taxon>Glomeraceae</taxon>
        <taxon>Glomus</taxon>
    </lineage>
</organism>
<sequence length="75" mass="8604">MSLLKYGKIGHSKNKYSWDKHTKKVNYTYLDEPKNFTSEEIPDEKTKEEISVKTDPEGLSKAINSIISRDGESPK</sequence>